<evidence type="ECO:0000313" key="16">
    <source>
        <dbReference type="EMBL" id="KAK4277259.1"/>
    </source>
</evidence>
<evidence type="ECO:0000313" key="17">
    <source>
        <dbReference type="Proteomes" id="UP001293593"/>
    </source>
</evidence>
<keyword evidence="10" id="KW-0788">Thiol protease</keyword>
<keyword evidence="8" id="KW-0833">Ubl conjugation pathway</keyword>
<dbReference type="GO" id="GO:0004843">
    <property type="term" value="F:cysteine-type deubiquitinase activity"/>
    <property type="evidence" value="ECO:0007669"/>
    <property type="project" value="UniProtKB-EC"/>
</dbReference>
<evidence type="ECO:0000256" key="1">
    <source>
        <dbReference type="ARBA" id="ARBA00000707"/>
    </source>
</evidence>
<dbReference type="InterPro" id="IPR001607">
    <property type="entry name" value="Znf_UBP"/>
</dbReference>
<evidence type="ECO:0000256" key="5">
    <source>
        <dbReference type="ARBA" id="ARBA00022670"/>
    </source>
</evidence>
<sequence>MFQTNPTTRYANPESCQHLADYKLKHGLNGYKAIQKLLATSPTGKSSVKKPNTKIPRCDYCNSCEGRLYICFICSSVTCLDHTPTHLQSEPGHSMFVDLARAEVYCGLCCDQIYDPDFDQLVMYKHLVGMPNSDYGNESIGQRLTKRRRLASGIGSLDPKNSKCGVPVSDRREKSCYPQGLRGLNNLGSTCFMNSVLQALLHAPPFSNYILSGGHRPESCQKIATDRLCLLCDVHAMFSAMFSGDRSPYSPAQFLYSWWQHSENFASYEQQDAHEFLISILDMIHQREGKTTNKSKDNADCQCIAHRVFSGLLRSDVTCLVCGFTSTTYDPCLDISLDLDNVSHSLAEKGTKLPKRNEDCGMSTLQGCLDLFTRPEKLGSDQKFYCQNCQKKQDSLKQMSIRKLPLVLCLHMKRFQHSFAQRMTRKVDRYLHYPFSLDMTPYLSSSVIRSRFGNRISAFGGDDSDMLSQFEVFAVVTHSGTLESGHYISYVRLREQWYRCDDAWIIEVEEAVVRASQCYMIFYMQKNAIQ</sequence>
<dbReference type="GO" id="GO:0005634">
    <property type="term" value="C:nucleus"/>
    <property type="evidence" value="ECO:0007669"/>
    <property type="project" value="UniProtKB-SubCell"/>
</dbReference>
<comment type="caution">
    <text evidence="16">The sequence shown here is derived from an EMBL/GenBank/DDBJ whole genome shotgun (WGS) entry which is preliminary data.</text>
</comment>
<evidence type="ECO:0000256" key="7">
    <source>
        <dbReference type="ARBA" id="ARBA00022771"/>
    </source>
</evidence>
<dbReference type="SUPFAM" id="SSF54001">
    <property type="entry name" value="Cysteine proteinases"/>
    <property type="match status" value="1"/>
</dbReference>
<feature type="domain" description="UBP-type" evidence="15">
    <location>
        <begin position="14"/>
        <end position="132"/>
    </location>
</feature>
<dbReference type="InterPro" id="IPR050185">
    <property type="entry name" value="Ub_carboxyl-term_hydrolase"/>
</dbReference>
<feature type="domain" description="USP" evidence="14">
    <location>
        <begin position="182"/>
        <end position="526"/>
    </location>
</feature>
<dbReference type="PROSITE" id="PS00972">
    <property type="entry name" value="USP_1"/>
    <property type="match status" value="1"/>
</dbReference>
<dbReference type="PROSITE" id="PS50235">
    <property type="entry name" value="USP_3"/>
    <property type="match status" value="1"/>
</dbReference>
<dbReference type="EC" id="3.4.19.12" evidence="4"/>
<keyword evidence="12" id="KW-0539">Nucleus</keyword>
<evidence type="ECO:0000256" key="9">
    <source>
        <dbReference type="ARBA" id="ARBA00022801"/>
    </source>
</evidence>
<evidence type="ECO:0000256" key="4">
    <source>
        <dbReference type="ARBA" id="ARBA00012759"/>
    </source>
</evidence>
<gene>
    <name evidence="16" type="ORF">QN277_015278</name>
</gene>
<dbReference type="PANTHER" id="PTHR21646:SF49">
    <property type="entry name" value="UBIQUITIN C-TERMINAL HYDROLASE 22"/>
    <property type="match status" value="1"/>
</dbReference>
<dbReference type="Pfam" id="PF00443">
    <property type="entry name" value="UCH"/>
    <property type="match status" value="1"/>
</dbReference>
<dbReference type="AlphaFoldDB" id="A0AAE1K093"/>
<dbReference type="FunFam" id="3.90.70.10:FF:000089">
    <property type="entry name" value="Ubiquitinyl hydrolase 1"/>
    <property type="match status" value="1"/>
</dbReference>
<accession>A0AAE1K093</accession>
<dbReference type="SUPFAM" id="SSF57850">
    <property type="entry name" value="RING/U-box"/>
    <property type="match status" value="1"/>
</dbReference>
<comment type="similarity">
    <text evidence="3">Belongs to the peptidase C19 family.</text>
</comment>
<evidence type="ECO:0000256" key="10">
    <source>
        <dbReference type="ARBA" id="ARBA00022807"/>
    </source>
</evidence>
<dbReference type="GO" id="GO:0006508">
    <property type="term" value="P:proteolysis"/>
    <property type="evidence" value="ECO:0007669"/>
    <property type="project" value="UniProtKB-KW"/>
</dbReference>
<evidence type="ECO:0000256" key="6">
    <source>
        <dbReference type="ARBA" id="ARBA00022723"/>
    </source>
</evidence>
<proteinExistence type="inferred from homology"/>
<evidence type="ECO:0000256" key="3">
    <source>
        <dbReference type="ARBA" id="ARBA00009085"/>
    </source>
</evidence>
<keyword evidence="9" id="KW-0378">Hydrolase</keyword>
<dbReference type="InterPro" id="IPR028889">
    <property type="entry name" value="USP"/>
</dbReference>
<evidence type="ECO:0000259" key="15">
    <source>
        <dbReference type="PROSITE" id="PS50271"/>
    </source>
</evidence>
<dbReference type="InterPro" id="IPR013083">
    <property type="entry name" value="Znf_RING/FYVE/PHD"/>
</dbReference>
<protein>
    <recommendedName>
        <fullName evidence="4">ubiquitinyl hydrolase 1</fullName>
        <ecNumber evidence="4">3.4.19.12</ecNumber>
    </recommendedName>
</protein>
<dbReference type="Gene3D" id="3.90.70.10">
    <property type="entry name" value="Cysteine proteinases"/>
    <property type="match status" value="1"/>
</dbReference>
<evidence type="ECO:0000256" key="11">
    <source>
        <dbReference type="ARBA" id="ARBA00022833"/>
    </source>
</evidence>
<dbReference type="EMBL" id="JAWXYG010000003">
    <property type="protein sequence ID" value="KAK4277259.1"/>
    <property type="molecule type" value="Genomic_DNA"/>
</dbReference>
<evidence type="ECO:0000256" key="13">
    <source>
        <dbReference type="PROSITE-ProRule" id="PRU00502"/>
    </source>
</evidence>
<reference evidence="16" key="1">
    <citation type="submission" date="2023-10" db="EMBL/GenBank/DDBJ databases">
        <title>Chromosome-level genome of the transformable northern wattle, Acacia crassicarpa.</title>
        <authorList>
            <person name="Massaro I."/>
            <person name="Sinha N.R."/>
            <person name="Poethig S."/>
            <person name="Leichty A.R."/>
        </authorList>
    </citation>
    <scope>NUCLEOTIDE SEQUENCE</scope>
    <source>
        <strain evidence="16">Acra3RX</strain>
        <tissue evidence="16">Leaf</tissue>
    </source>
</reference>
<dbReference type="Gene3D" id="3.30.40.10">
    <property type="entry name" value="Zinc/RING finger domain, C3HC4 (zinc finger)"/>
    <property type="match status" value="1"/>
</dbReference>
<dbReference type="GO" id="GO:0016579">
    <property type="term" value="P:protein deubiquitination"/>
    <property type="evidence" value="ECO:0007669"/>
    <property type="project" value="InterPro"/>
</dbReference>
<dbReference type="PANTHER" id="PTHR21646">
    <property type="entry name" value="UBIQUITIN CARBOXYL-TERMINAL HYDROLASE"/>
    <property type="match status" value="1"/>
</dbReference>
<dbReference type="FunFam" id="3.30.40.10:FF:000584">
    <property type="entry name" value="Ubiquitinyl hydrolase 1"/>
    <property type="match status" value="1"/>
</dbReference>
<name>A0AAE1K093_9FABA</name>
<dbReference type="InterPro" id="IPR018200">
    <property type="entry name" value="USP_CS"/>
</dbReference>
<evidence type="ECO:0000256" key="2">
    <source>
        <dbReference type="ARBA" id="ARBA00004123"/>
    </source>
</evidence>
<evidence type="ECO:0000256" key="8">
    <source>
        <dbReference type="ARBA" id="ARBA00022786"/>
    </source>
</evidence>
<dbReference type="Proteomes" id="UP001293593">
    <property type="component" value="Unassembled WGS sequence"/>
</dbReference>
<evidence type="ECO:0000256" key="12">
    <source>
        <dbReference type="ARBA" id="ARBA00023242"/>
    </source>
</evidence>
<dbReference type="InterPro" id="IPR038765">
    <property type="entry name" value="Papain-like_cys_pep_sf"/>
</dbReference>
<comment type="subcellular location">
    <subcellularLocation>
        <location evidence="2">Nucleus</location>
    </subcellularLocation>
</comment>
<dbReference type="InterPro" id="IPR001394">
    <property type="entry name" value="Peptidase_C19_UCH"/>
</dbReference>
<organism evidence="16 17">
    <name type="scientific">Acacia crassicarpa</name>
    <name type="common">northern wattle</name>
    <dbReference type="NCBI Taxonomy" id="499986"/>
    <lineage>
        <taxon>Eukaryota</taxon>
        <taxon>Viridiplantae</taxon>
        <taxon>Streptophyta</taxon>
        <taxon>Embryophyta</taxon>
        <taxon>Tracheophyta</taxon>
        <taxon>Spermatophyta</taxon>
        <taxon>Magnoliopsida</taxon>
        <taxon>eudicotyledons</taxon>
        <taxon>Gunneridae</taxon>
        <taxon>Pentapetalae</taxon>
        <taxon>rosids</taxon>
        <taxon>fabids</taxon>
        <taxon>Fabales</taxon>
        <taxon>Fabaceae</taxon>
        <taxon>Caesalpinioideae</taxon>
        <taxon>mimosoid clade</taxon>
        <taxon>Acacieae</taxon>
        <taxon>Acacia</taxon>
    </lineage>
</organism>
<dbReference type="PROSITE" id="PS50271">
    <property type="entry name" value="ZF_UBP"/>
    <property type="match status" value="1"/>
</dbReference>
<keyword evidence="7 13" id="KW-0863">Zinc-finger</keyword>
<keyword evidence="5" id="KW-0645">Protease</keyword>
<keyword evidence="6" id="KW-0479">Metal-binding</keyword>
<comment type="catalytic activity">
    <reaction evidence="1">
        <text>Thiol-dependent hydrolysis of ester, thioester, amide, peptide and isopeptide bonds formed by the C-terminal Gly of ubiquitin (a 76-residue protein attached to proteins as an intracellular targeting signal).</text>
        <dbReference type="EC" id="3.4.19.12"/>
    </reaction>
</comment>
<keyword evidence="17" id="KW-1185">Reference proteome</keyword>
<dbReference type="GO" id="GO:0008270">
    <property type="term" value="F:zinc ion binding"/>
    <property type="evidence" value="ECO:0007669"/>
    <property type="project" value="UniProtKB-KW"/>
</dbReference>
<evidence type="ECO:0000259" key="14">
    <source>
        <dbReference type="PROSITE" id="PS50235"/>
    </source>
</evidence>
<dbReference type="GO" id="GO:0070461">
    <property type="term" value="C:SAGA-type complex"/>
    <property type="evidence" value="ECO:0007669"/>
    <property type="project" value="UniProtKB-ARBA"/>
</dbReference>
<dbReference type="Pfam" id="PF02148">
    <property type="entry name" value="zf-UBP"/>
    <property type="match status" value="1"/>
</dbReference>
<keyword evidence="11" id="KW-0862">Zinc</keyword>